<proteinExistence type="predicted"/>
<organism evidence="1 2">
    <name type="scientific">Streptomyces scopuliridis</name>
    <dbReference type="NCBI Taxonomy" id="452529"/>
    <lineage>
        <taxon>Bacteria</taxon>
        <taxon>Bacillati</taxon>
        <taxon>Actinomycetota</taxon>
        <taxon>Actinomycetes</taxon>
        <taxon>Kitasatosporales</taxon>
        <taxon>Streptomycetaceae</taxon>
        <taxon>Streptomyces</taxon>
    </lineage>
</organism>
<gene>
    <name evidence="1" type="ORF">OG835_40550</name>
</gene>
<reference evidence="1" key="1">
    <citation type="submission" date="2022-10" db="EMBL/GenBank/DDBJ databases">
        <title>The complete genomes of actinobacterial strains from the NBC collection.</title>
        <authorList>
            <person name="Joergensen T.S."/>
            <person name="Alvarez Arevalo M."/>
            <person name="Sterndorff E.B."/>
            <person name="Faurdal D."/>
            <person name="Vuksanovic O."/>
            <person name="Mourched A.-S."/>
            <person name="Charusanti P."/>
            <person name="Shaw S."/>
            <person name="Blin K."/>
            <person name="Weber T."/>
        </authorList>
    </citation>
    <scope>NUCLEOTIDE SEQUENCE</scope>
    <source>
        <strain evidence="1">NBC 01771</strain>
    </source>
</reference>
<evidence type="ECO:0000313" key="1">
    <source>
        <dbReference type="EMBL" id="WSC02672.1"/>
    </source>
</evidence>
<dbReference type="Proteomes" id="UP001348369">
    <property type="component" value="Chromosome"/>
</dbReference>
<dbReference type="EMBL" id="CP109109">
    <property type="protein sequence ID" value="WSC02672.1"/>
    <property type="molecule type" value="Genomic_DNA"/>
</dbReference>
<name>A0ACD4ZXC6_9ACTN</name>
<evidence type="ECO:0000313" key="2">
    <source>
        <dbReference type="Proteomes" id="UP001348369"/>
    </source>
</evidence>
<accession>A0ACD4ZXC6</accession>
<sequence>MLAVEYAEYGDSSVLGVATMPEPHAGPGQVRIAVYAAGVNPVDWKLRSGELKDLMPQKLPAIPGKEAAGVVDEVGEGVDAVAVGDEVFGLGTATSAQFAVLDHFAPKPASLDWSQAGGLALVAETAARALEILDPSPGQTLLIDGAAGGVGSAATQFAVADGIAVIGTAGESNHPYLRSLGAEPTTYGPGLPERVAALAPNGVDAALDTVGKGSLPDLVAITGSPDKVVTIADLSAAEHGVRITTKASAFDALAKAAGLADEGKFDVRIAAEFTLADVAKAHEISQGGHAMGKIILRLTGV</sequence>
<keyword evidence="2" id="KW-1185">Reference proteome</keyword>
<protein>
    <submittedName>
        <fullName evidence="1">NADP-dependent oxidoreductase</fullName>
    </submittedName>
</protein>